<dbReference type="EMBL" id="FOTY01000008">
    <property type="protein sequence ID" value="SFL91653.1"/>
    <property type="molecule type" value="Genomic_DNA"/>
</dbReference>
<protein>
    <submittedName>
        <fullName evidence="2">Uncharacterized protein</fullName>
    </submittedName>
</protein>
<organism evidence="2 3">
    <name type="scientific">Salibacterium qingdaonense</name>
    <dbReference type="NCBI Taxonomy" id="266892"/>
    <lineage>
        <taxon>Bacteria</taxon>
        <taxon>Bacillati</taxon>
        <taxon>Bacillota</taxon>
        <taxon>Bacilli</taxon>
        <taxon>Bacillales</taxon>
        <taxon>Bacillaceae</taxon>
    </lineage>
</organism>
<proteinExistence type="predicted"/>
<name>A0A1I4LLG7_9BACI</name>
<keyword evidence="1" id="KW-0472">Membrane</keyword>
<feature type="transmembrane region" description="Helical" evidence="1">
    <location>
        <begin position="12"/>
        <end position="31"/>
    </location>
</feature>
<reference evidence="2 3" key="1">
    <citation type="submission" date="2016-10" db="EMBL/GenBank/DDBJ databases">
        <authorList>
            <person name="de Groot N.N."/>
        </authorList>
    </citation>
    <scope>NUCLEOTIDE SEQUENCE [LARGE SCALE GENOMIC DNA]</scope>
    <source>
        <strain evidence="2 3">CGMCC 1.6134</strain>
    </source>
</reference>
<accession>A0A1I4LLG7</accession>
<evidence type="ECO:0000313" key="3">
    <source>
        <dbReference type="Proteomes" id="UP000199668"/>
    </source>
</evidence>
<evidence type="ECO:0000256" key="1">
    <source>
        <dbReference type="SAM" id="Phobius"/>
    </source>
</evidence>
<gene>
    <name evidence="2" type="ORF">SAMN04488054_10834</name>
</gene>
<keyword evidence="1" id="KW-1133">Transmembrane helix</keyword>
<keyword evidence="3" id="KW-1185">Reference proteome</keyword>
<dbReference type="AlphaFoldDB" id="A0A1I4LLG7"/>
<feature type="transmembrane region" description="Helical" evidence="1">
    <location>
        <begin position="43"/>
        <end position="60"/>
    </location>
</feature>
<keyword evidence="1" id="KW-0812">Transmembrane</keyword>
<dbReference type="Proteomes" id="UP000199668">
    <property type="component" value="Unassembled WGS sequence"/>
</dbReference>
<evidence type="ECO:0000313" key="2">
    <source>
        <dbReference type="EMBL" id="SFL91653.1"/>
    </source>
</evidence>
<sequence>MNSLMVIRNILRVLLLVTVVINGIYSVLGMIHPYQYEVPSITFYPMLPILLALIYINNLIKKLNENSR</sequence>